<dbReference type="EMBL" id="MU266341">
    <property type="protein sequence ID" value="KAH7929470.1"/>
    <property type="molecule type" value="Genomic_DNA"/>
</dbReference>
<dbReference type="Proteomes" id="UP000790709">
    <property type="component" value="Unassembled WGS sequence"/>
</dbReference>
<evidence type="ECO:0000313" key="2">
    <source>
        <dbReference type="Proteomes" id="UP000790709"/>
    </source>
</evidence>
<protein>
    <submittedName>
        <fullName evidence="1">DUF1682-domain-containing protein</fullName>
    </submittedName>
</protein>
<reference evidence="1" key="1">
    <citation type="journal article" date="2021" name="New Phytol.">
        <title>Evolutionary innovations through gain and loss of genes in the ectomycorrhizal Boletales.</title>
        <authorList>
            <person name="Wu G."/>
            <person name="Miyauchi S."/>
            <person name="Morin E."/>
            <person name="Kuo A."/>
            <person name="Drula E."/>
            <person name="Varga T."/>
            <person name="Kohler A."/>
            <person name="Feng B."/>
            <person name="Cao Y."/>
            <person name="Lipzen A."/>
            <person name="Daum C."/>
            <person name="Hundley H."/>
            <person name="Pangilinan J."/>
            <person name="Johnson J."/>
            <person name="Barry K."/>
            <person name="LaButti K."/>
            <person name="Ng V."/>
            <person name="Ahrendt S."/>
            <person name="Min B."/>
            <person name="Choi I.G."/>
            <person name="Park H."/>
            <person name="Plett J.M."/>
            <person name="Magnuson J."/>
            <person name="Spatafora J.W."/>
            <person name="Nagy L.G."/>
            <person name="Henrissat B."/>
            <person name="Grigoriev I.V."/>
            <person name="Yang Z.L."/>
            <person name="Xu J."/>
            <person name="Martin F.M."/>
        </authorList>
    </citation>
    <scope>NUCLEOTIDE SEQUENCE</scope>
    <source>
        <strain evidence="1">KUC20120723A-06</strain>
    </source>
</reference>
<sequence length="370" mass="42486">MASLLVKVVSSLTPPPFTQGEEYDGWQYKWKFLVFRPALFQTQAYLLVGLLAYVAIALYGKYTNQKKVNAWFTAHLPTLEAQFSKPTTASGLISDGYTDFFNFSTGRRGIASLHTIFTLRPRQDLLQLIYQFAWQMYDLRYNPYDELVLDFKLTPDSAVPDCVWAVVSKEELVTIRNSRWDLTFTRTSDHASLPPSLSVMTEFADVTDNLFKPTDKFSLTKLLSDPVNLKYFRSLSVTDQPRERPPVPLASHEREKHVILCLSAPPASNVWETIPLVTAMFAFVDNLSKLNLRPETKNKMRKVREDVDKEIREEAVKEKREEAAEDKKAAKRKAEQDRVSRLSAAEQKKILERDRKRAIKKSQGKVVRKA</sequence>
<evidence type="ECO:0000313" key="1">
    <source>
        <dbReference type="EMBL" id="KAH7929470.1"/>
    </source>
</evidence>
<comment type="caution">
    <text evidence="1">The sequence shown here is derived from an EMBL/GenBank/DDBJ whole genome shotgun (WGS) entry which is preliminary data.</text>
</comment>
<accession>A0ACB8BU31</accession>
<proteinExistence type="predicted"/>
<organism evidence="1 2">
    <name type="scientific">Leucogyrophana mollusca</name>
    <dbReference type="NCBI Taxonomy" id="85980"/>
    <lineage>
        <taxon>Eukaryota</taxon>
        <taxon>Fungi</taxon>
        <taxon>Dikarya</taxon>
        <taxon>Basidiomycota</taxon>
        <taxon>Agaricomycotina</taxon>
        <taxon>Agaricomycetes</taxon>
        <taxon>Agaricomycetidae</taxon>
        <taxon>Boletales</taxon>
        <taxon>Boletales incertae sedis</taxon>
        <taxon>Leucogyrophana</taxon>
    </lineage>
</organism>
<name>A0ACB8BU31_9AGAM</name>
<keyword evidence="2" id="KW-1185">Reference proteome</keyword>
<gene>
    <name evidence="1" type="ORF">BV22DRAFT_1125738</name>
</gene>